<dbReference type="EMBL" id="JAIWYP010000003">
    <property type="protein sequence ID" value="KAH3853906.1"/>
    <property type="molecule type" value="Genomic_DNA"/>
</dbReference>
<keyword evidence="3" id="KW-0678">Repressor</keyword>
<dbReference type="AlphaFoldDB" id="A0A9D4R3N5"/>
<dbReference type="GO" id="GO:0005634">
    <property type="term" value="C:nucleus"/>
    <property type="evidence" value="ECO:0007669"/>
    <property type="project" value="UniProtKB-SubCell"/>
</dbReference>
<gene>
    <name evidence="8" type="ORF">DPMN_096444</name>
</gene>
<evidence type="ECO:0000256" key="6">
    <source>
        <dbReference type="ARBA" id="ARBA00023163"/>
    </source>
</evidence>
<comment type="similarity">
    <text evidence="2">Belongs to the HEXIM family.</text>
</comment>
<evidence type="ECO:0000313" key="8">
    <source>
        <dbReference type="EMBL" id="KAH3853906.1"/>
    </source>
</evidence>
<dbReference type="GO" id="GO:0005737">
    <property type="term" value="C:cytoplasm"/>
    <property type="evidence" value="ECO:0007669"/>
    <property type="project" value="InterPro"/>
</dbReference>
<dbReference type="Pfam" id="PF15313">
    <property type="entry name" value="HEXIM"/>
    <property type="match status" value="1"/>
</dbReference>
<keyword evidence="6" id="KW-0804">Transcription</keyword>
<evidence type="ECO:0000256" key="5">
    <source>
        <dbReference type="ARBA" id="ARBA00023054"/>
    </source>
</evidence>
<comment type="subcellular location">
    <subcellularLocation>
        <location evidence="1">Nucleus</location>
    </subcellularLocation>
</comment>
<proteinExistence type="inferred from homology"/>
<evidence type="ECO:0000313" key="9">
    <source>
        <dbReference type="Proteomes" id="UP000828390"/>
    </source>
</evidence>
<evidence type="ECO:0000256" key="4">
    <source>
        <dbReference type="ARBA" id="ARBA00023015"/>
    </source>
</evidence>
<dbReference type="GO" id="GO:0004861">
    <property type="term" value="F:cyclin-dependent protein serine/threonine kinase inhibitor activity"/>
    <property type="evidence" value="ECO:0007669"/>
    <property type="project" value="InterPro"/>
</dbReference>
<evidence type="ECO:0000256" key="2">
    <source>
        <dbReference type="ARBA" id="ARBA00008409"/>
    </source>
</evidence>
<keyword evidence="5" id="KW-0175">Coiled coil</keyword>
<keyword evidence="7" id="KW-0539">Nucleus</keyword>
<evidence type="ECO:0000256" key="1">
    <source>
        <dbReference type="ARBA" id="ARBA00004123"/>
    </source>
</evidence>
<dbReference type="Proteomes" id="UP000828390">
    <property type="component" value="Unassembled WGS sequence"/>
</dbReference>
<keyword evidence="9" id="KW-1185">Reference proteome</keyword>
<dbReference type="GO" id="GO:0000122">
    <property type="term" value="P:negative regulation of transcription by RNA polymerase II"/>
    <property type="evidence" value="ECO:0007669"/>
    <property type="project" value="InterPro"/>
</dbReference>
<evidence type="ECO:0000256" key="3">
    <source>
        <dbReference type="ARBA" id="ARBA00022491"/>
    </source>
</evidence>
<sequence length="250" mass="28909">MTFDDPECVMKKSELLDIKMAGILEVKKEKKTRRGKKKGRNSGTVFGKGNEYVPTTFLPHSCRNHPYSNVIHKKPLHMFGSRPLSPKAPQNSTQFLIEDSGNDKIDVEQRLPVCLSTFQLMDMVGEPKFEDYSEKSLYDDEIKATKGAEEEYSPICELDTDNFIADEFEREFNLEVELTSKNDTHRKTRELKSCSKDEIVRRLLALEDRLQSIELGETKCLKQKINDLKSNNMKLIQENYVLENCVLYQE</sequence>
<reference evidence="8" key="2">
    <citation type="submission" date="2020-11" db="EMBL/GenBank/DDBJ databases">
        <authorList>
            <person name="McCartney M.A."/>
            <person name="Auch B."/>
            <person name="Kono T."/>
            <person name="Mallez S."/>
            <person name="Becker A."/>
            <person name="Gohl D.M."/>
            <person name="Silverstein K.A.T."/>
            <person name="Koren S."/>
            <person name="Bechman K.B."/>
            <person name="Herman A."/>
            <person name="Abrahante J.E."/>
            <person name="Garbe J."/>
        </authorList>
    </citation>
    <scope>NUCLEOTIDE SEQUENCE</scope>
    <source>
        <strain evidence="8">Duluth1</strain>
        <tissue evidence="8">Whole animal</tissue>
    </source>
</reference>
<evidence type="ECO:0000256" key="7">
    <source>
        <dbReference type="ARBA" id="ARBA00023242"/>
    </source>
</evidence>
<dbReference type="InterPro" id="IPR024872">
    <property type="entry name" value="HEXIM"/>
</dbReference>
<name>A0A9D4R3N5_DREPO</name>
<protein>
    <submittedName>
        <fullName evidence="8">Uncharacterized protein</fullName>
    </submittedName>
</protein>
<accession>A0A9D4R3N5</accession>
<reference evidence="8" key="1">
    <citation type="journal article" date="2019" name="bioRxiv">
        <title>The Genome of the Zebra Mussel, Dreissena polymorpha: A Resource for Invasive Species Research.</title>
        <authorList>
            <person name="McCartney M.A."/>
            <person name="Auch B."/>
            <person name="Kono T."/>
            <person name="Mallez S."/>
            <person name="Zhang Y."/>
            <person name="Obille A."/>
            <person name="Becker A."/>
            <person name="Abrahante J.E."/>
            <person name="Garbe J."/>
            <person name="Badalamenti J.P."/>
            <person name="Herman A."/>
            <person name="Mangelson H."/>
            <person name="Liachko I."/>
            <person name="Sullivan S."/>
            <person name="Sone E.D."/>
            <person name="Koren S."/>
            <person name="Silverstein K.A.T."/>
            <person name="Beckman K.B."/>
            <person name="Gohl D.M."/>
        </authorList>
    </citation>
    <scope>NUCLEOTIDE SEQUENCE</scope>
    <source>
        <strain evidence="8">Duluth1</strain>
        <tissue evidence="8">Whole animal</tissue>
    </source>
</reference>
<organism evidence="8 9">
    <name type="scientific">Dreissena polymorpha</name>
    <name type="common">Zebra mussel</name>
    <name type="synonym">Mytilus polymorpha</name>
    <dbReference type="NCBI Taxonomy" id="45954"/>
    <lineage>
        <taxon>Eukaryota</taxon>
        <taxon>Metazoa</taxon>
        <taxon>Spiralia</taxon>
        <taxon>Lophotrochozoa</taxon>
        <taxon>Mollusca</taxon>
        <taxon>Bivalvia</taxon>
        <taxon>Autobranchia</taxon>
        <taxon>Heteroconchia</taxon>
        <taxon>Euheterodonta</taxon>
        <taxon>Imparidentia</taxon>
        <taxon>Neoheterodontei</taxon>
        <taxon>Myida</taxon>
        <taxon>Dreissenoidea</taxon>
        <taxon>Dreissenidae</taxon>
        <taxon>Dreissena</taxon>
    </lineage>
</organism>
<keyword evidence="4" id="KW-0805">Transcription regulation</keyword>
<comment type="caution">
    <text evidence="8">The sequence shown here is derived from an EMBL/GenBank/DDBJ whole genome shotgun (WGS) entry which is preliminary data.</text>
</comment>
<dbReference type="GO" id="GO:0017069">
    <property type="term" value="F:snRNA binding"/>
    <property type="evidence" value="ECO:0007669"/>
    <property type="project" value="InterPro"/>
</dbReference>